<dbReference type="Proteomes" id="UP000198775">
    <property type="component" value="Unassembled WGS sequence"/>
</dbReference>
<evidence type="ECO:0000256" key="1">
    <source>
        <dbReference type="SAM" id="Phobius"/>
    </source>
</evidence>
<reference evidence="3" key="1">
    <citation type="submission" date="2016-10" db="EMBL/GenBank/DDBJ databases">
        <authorList>
            <person name="Varghese N."/>
            <person name="Submissions S."/>
        </authorList>
    </citation>
    <scope>NUCLEOTIDE SEQUENCE [LARGE SCALE GENOMIC DNA]</scope>
    <source>
        <strain evidence="3">IBRC-M 10043</strain>
    </source>
</reference>
<evidence type="ECO:0000313" key="3">
    <source>
        <dbReference type="Proteomes" id="UP000198775"/>
    </source>
</evidence>
<accession>A0A1H8IK45</accession>
<name>A0A1H8IK45_9EURY</name>
<keyword evidence="3" id="KW-1185">Reference proteome</keyword>
<dbReference type="OrthoDB" id="275746at2157"/>
<gene>
    <name evidence="2" type="ORF">SAMN05216388_1004186</name>
</gene>
<keyword evidence="1" id="KW-0472">Membrane</keyword>
<dbReference type="RefSeq" id="WP_092658646.1">
    <property type="nucleotide sequence ID" value="NZ_FOCX01000004.1"/>
</dbReference>
<sequence length="59" mass="6207">MTVPLQMLGGYGIGRLVLLLVVPVLVVAFGSYVGVLMALQSFFGASSWQEAVDSSTDES</sequence>
<keyword evidence="1" id="KW-1133">Transmembrane helix</keyword>
<keyword evidence="1" id="KW-0812">Transmembrane</keyword>
<proteinExistence type="predicted"/>
<dbReference type="EMBL" id="FOCX01000004">
    <property type="protein sequence ID" value="SEN68649.1"/>
    <property type="molecule type" value="Genomic_DNA"/>
</dbReference>
<feature type="transmembrane region" description="Helical" evidence="1">
    <location>
        <begin position="12"/>
        <end position="39"/>
    </location>
</feature>
<organism evidence="2 3">
    <name type="scientific">Halorientalis persicus</name>
    <dbReference type="NCBI Taxonomy" id="1367881"/>
    <lineage>
        <taxon>Archaea</taxon>
        <taxon>Methanobacteriati</taxon>
        <taxon>Methanobacteriota</taxon>
        <taxon>Stenosarchaea group</taxon>
        <taxon>Halobacteria</taxon>
        <taxon>Halobacteriales</taxon>
        <taxon>Haloarculaceae</taxon>
        <taxon>Halorientalis</taxon>
    </lineage>
</organism>
<protein>
    <submittedName>
        <fullName evidence="2">Uncharacterized protein</fullName>
    </submittedName>
</protein>
<dbReference type="AlphaFoldDB" id="A0A1H8IK45"/>
<evidence type="ECO:0000313" key="2">
    <source>
        <dbReference type="EMBL" id="SEN68649.1"/>
    </source>
</evidence>